<keyword evidence="2" id="KW-1185">Reference proteome</keyword>
<reference evidence="1 2" key="1">
    <citation type="submission" date="2019-06" db="EMBL/GenBank/DDBJ databases">
        <title>Sorghum-associated microbial communities from plants grown in Nebraska, USA.</title>
        <authorList>
            <person name="Schachtman D."/>
        </authorList>
    </citation>
    <scope>NUCLEOTIDE SEQUENCE [LARGE SCALE GENOMIC DNA]</scope>
    <source>
        <strain evidence="1 2">1209</strain>
    </source>
</reference>
<evidence type="ECO:0000313" key="1">
    <source>
        <dbReference type="EMBL" id="TWF41373.1"/>
    </source>
</evidence>
<gene>
    <name evidence="1" type="ORF">FHW36_103177</name>
</gene>
<dbReference type="Proteomes" id="UP000320811">
    <property type="component" value="Unassembled WGS sequence"/>
</dbReference>
<dbReference type="EMBL" id="VIWO01000003">
    <property type="protein sequence ID" value="TWF41373.1"/>
    <property type="molecule type" value="Genomic_DNA"/>
</dbReference>
<comment type="caution">
    <text evidence="1">The sequence shown here is derived from an EMBL/GenBank/DDBJ whole genome shotgun (WGS) entry which is preliminary data.</text>
</comment>
<dbReference type="PROSITE" id="PS51257">
    <property type="entry name" value="PROKAR_LIPOPROTEIN"/>
    <property type="match status" value="1"/>
</dbReference>
<sequence length="325" mass="35733">MKTTYQLLIALAMVTSMVGCTKYEKDFNLDELSAKQDRLNTQILQRLADAPNGWVIYVPNPDTAVLSATPIILKFDTASRTYTSKSPFPVSNATTPTLFDVSSATGAPLLSFASGSVFSGWNESGGISDFFFKVLNVGQDTIDIQPYRKGQTYQSEGGIPMKMIRLKAPITWFDNPFNLRSLLLSGASPFQKSSINVLQLTYQNGSAPSSLSMAFFAMGPDDLAFLNAYVPFNRDMKMYPAAVAVNGDPDYFSLYHLGNNSFFSHVDNGFSPGWLFIDLPRAIIKKLKTDHLIVRAVSNDRAKVTVFAVDKNGNEVITGLLEARP</sequence>
<dbReference type="OrthoDB" id="702790at2"/>
<protein>
    <recommendedName>
        <fullName evidence="3">DUF4302 domain-containing protein</fullName>
    </recommendedName>
</protein>
<dbReference type="RefSeq" id="WP_145668828.1">
    <property type="nucleotide sequence ID" value="NZ_VIWO01000003.1"/>
</dbReference>
<evidence type="ECO:0000313" key="2">
    <source>
        <dbReference type="Proteomes" id="UP000320811"/>
    </source>
</evidence>
<dbReference type="AlphaFoldDB" id="A0A561PTF7"/>
<organism evidence="1 2">
    <name type="scientific">Chitinophaga polysaccharea</name>
    <dbReference type="NCBI Taxonomy" id="1293035"/>
    <lineage>
        <taxon>Bacteria</taxon>
        <taxon>Pseudomonadati</taxon>
        <taxon>Bacteroidota</taxon>
        <taxon>Chitinophagia</taxon>
        <taxon>Chitinophagales</taxon>
        <taxon>Chitinophagaceae</taxon>
        <taxon>Chitinophaga</taxon>
    </lineage>
</organism>
<proteinExistence type="predicted"/>
<evidence type="ECO:0008006" key="3">
    <source>
        <dbReference type="Google" id="ProtNLM"/>
    </source>
</evidence>
<accession>A0A561PTF7</accession>
<name>A0A561PTF7_9BACT</name>